<dbReference type="InterPro" id="IPR011042">
    <property type="entry name" value="6-blade_b-propeller_TolB-like"/>
</dbReference>
<name>F3QRW1_9BACT</name>
<dbReference type="SUPFAM" id="SSF63825">
    <property type="entry name" value="YWTD domain"/>
    <property type="match status" value="1"/>
</dbReference>
<reference evidence="1 2" key="1">
    <citation type="submission" date="2011-02" db="EMBL/GenBank/DDBJ databases">
        <authorList>
            <person name="Weinstock G."/>
            <person name="Sodergren E."/>
            <person name="Clifton S."/>
            <person name="Fulton L."/>
            <person name="Fulton B."/>
            <person name="Courtney L."/>
            <person name="Fronick C."/>
            <person name="Harrison M."/>
            <person name="Strong C."/>
            <person name="Farmer C."/>
            <person name="Delahaunty K."/>
            <person name="Markovic C."/>
            <person name="Hall O."/>
            <person name="Minx P."/>
            <person name="Tomlinson C."/>
            <person name="Mitreva M."/>
            <person name="Hou S."/>
            <person name="Chen J."/>
            <person name="Wollam A."/>
            <person name="Pepin K.H."/>
            <person name="Johnson M."/>
            <person name="Bhonagiri V."/>
            <person name="Zhang X."/>
            <person name="Suruliraj S."/>
            <person name="Warren W."/>
            <person name="Chinwalla A."/>
            <person name="Mardis E.R."/>
            <person name="Wilson R.K."/>
        </authorList>
    </citation>
    <scope>NUCLEOTIDE SEQUENCE [LARGE SCALE GENOMIC DNA]</scope>
    <source>
        <strain evidence="1 2">YIT 11841</strain>
    </source>
</reference>
<dbReference type="HOGENOM" id="CLU_725314_0_0_10"/>
<protein>
    <submittedName>
        <fullName evidence="1">Conserved domain protein</fullName>
    </submittedName>
</protein>
<gene>
    <name evidence="1" type="ORF">HMPREF9442_00877</name>
</gene>
<dbReference type="Pfam" id="PF17170">
    <property type="entry name" value="DUF5128"/>
    <property type="match status" value="1"/>
</dbReference>
<organism evidence="1 2">
    <name type="scientific">Paraprevotella xylaniphila YIT 11841</name>
    <dbReference type="NCBI Taxonomy" id="762982"/>
    <lineage>
        <taxon>Bacteria</taxon>
        <taxon>Pseudomonadati</taxon>
        <taxon>Bacteroidota</taxon>
        <taxon>Bacteroidia</taxon>
        <taxon>Bacteroidales</taxon>
        <taxon>Prevotellaceae</taxon>
        <taxon>Paraprevotella</taxon>
    </lineage>
</organism>
<dbReference type="eggNOG" id="ENOG5033597">
    <property type="taxonomic scope" value="Bacteria"/>
</dbReference>
<sequence length="379" mass="42962">MEYYKKIMCMACLGLSLSCQSTKVNTVGDEITVEYQDGILKTSSFLKDYRIVLLKAPNNDAIIKYIDRLLFAENRIFVVDQISNKILAFDGNGEFLASTARMVGKGHNEYIRIVDAAIDEKGHKLYVHCDAPYQIMVFDFNLKLEKIFPMEYYLNEMAMDGNYIYGLRHNSMDDSGYEIISIAKDSLASSPNIVLSTPISVRGRKAMGKSMVSNQGCIYASIPFDNKICKLKDGKVTESYIIDFGGQGLPNRPIEKDMSPETFDRLYSDTHWSMVNMSGSDSLMLFNTNRSTQFILNQKNKKCHAYGEIYNDMLPFSNSYITPSQGLENGMAYEIEPEILLKYSKHAEQNHESIDPALLNIIQQTTPDGNPLIILWSFK</sequence>
<proteinExistence type="predicted"/>
<dbReference type="EMBL" id="AFBR01000023">
    <property type="protein sequence ID" value="EGG55824.1"/>
    <property type="molecule type" value="Genomic_DNA"/>
</dbReference>
<dbReference type="AlphaFoldDB" id="F3QRW1"/>
<dbReference type="PROSITE" id="PS51257">
    <property type="entry name" value="PROKAR_LIPOPROTEIN"/>
    <property type="match status" value="1"/>
</dbReference>
<dbReference type="Proteomes" id="UP000005546">
    <property type="component" value="Unassembled WGS sequence"/>
</dbReference>
<accession>F3QRW1</accession>
<evidence type="ECO:0000313" key="1">
    <source>
        <dbReference type="EMBL" id="EGG55824.1"/>
    </source>
</evidence>
<dbReference type="STRING" id="762982.HMPREF9442_00877"/>
<dbReference type="Gene3D" id="2.120.10.30">
    <property type="entry name" value="TolB, C-terminal domain"/>
    <property type="match status" value="1"/>
</dbReference>
<comment type="caution">
    <text evidence="1">The sequence shown here is derived from an EMBL/GenBank/DDBJ whole genome shotgun (WGS) entry which is preliminary data.</text>
</comment>
<evidence type="ECO:0000313" key="2">
    <source>
        <dbReference type="Proteomes" id="UP000005546"/>
    </source>
</evidence>
<keyword evidence="2" id="KW-1185">Reference proteome</keyword>